<evidence type="ECO:0000313" key="2">
    <source>
        <dbReference type="EMBL" id="KIO73473.1"/>
    </source>
</evidence>
<feature type="transmembrane region" description="Helical" evidence="1">
    <location>
        <begin position="16"/>
        <end position="35"/>
    </location>
</feature>
<feature type="transmembrane region" description="Helical" evidence="1">
    <location>
        <begin position="115"/>
        <end position="132"/>
    </location>
</feature>
<name>A0ABD4A909_9BACI</name>
<sequence>MLNGDFFKKIYEIINYRPFIAILCGWLMTGFGQIYNGQLLKGLLFGIPNTTINFYGHLNEALLYAFLGDIEKSQTILNYQWILFYPAIFDISHWDAYEVSYEIQRKCAPPVSHKLPFILSGMFATVGVIFGSKYFPGPIYLGLGGYLVGGLIGVILIKLGKPS</sequence>
<dbReference type="EMBL" id="JXLU01000038">
    <property type="protein sequence ID" value="KIO73473.1"/>
    <property type="molecule type" value="Genomic_DNA"/>
</dbReference>
<keyword evidence="1" id="KW-0472">Membrane</keyword>
<keyword evidence="1" id="KW-0812">Transmembrane</keyword>
<evidence type="ECO:0000313" key="3">
    <source>
        <dbReference type="Proteomes" id="UP000032076"/>
    </source>
</evidence>
<proteinExistence type="predicted"/>
<organism evidence="2 3">
    <name type="scientific">Caldibacillus thermoamylovorans</name>
    <dbReference type="NCBI Taxonomy" id="35841"/>
    <lineage>
        <taxon>Bacteria</taxon>
        <taxon>Bacillati</taxon>
        <taxon>Bacillota</taxon>
        <taxon>Bacilli</taxon>
        <taxon>Bacillales</taxon>
        <taxon>Bacillaceae</taxon>
        <taxon>Caldibacillus</taxon>
    </lineage>
</organism>
<gene>
    <name evidence="2" type="ORF">B4167_2046</name>
</gene>
<dbReference type="AlphaFoldDB" id="A0ABD4A909"/>
<protein>
    <submittedName>
        <fullName evidence="2">Uncharacterized protein</fullName>
    </submittedName>
</protein>
<feature type="transmembrane region" description="Helical" evidence="1">
    <location>
        <begin position="138"/>
        <end position="157"/>
    </location>
</feature>
<accession>A0ABD4A909</accession>
<evidence type="ECO:0000256" key="1">
    <source>
        <dbReference type="SAM" id="Phobius"/>
    </source>
</evidence>
<dbReference type="Proteomes" id="UP000032076">
    <property type="component" value="Unassembled WGS sequence"/>
</dbReference>
<keyword evidence="1" id="KW-1133">Transmembrane helix</keyword>
<reference evidence="2 3" key="1">
    <citation type="submission" date="2015-01" db="EMBL/GenBank/DDBJ databases">
        <title>Draft Genome Sequences of Four Bacillus thermoamylovorans Strains, Isolated From Food Products.</title>
        <authorList>
            <person name="Krawcyk A.O."/>
            <person name="Berendsen E.M."/>
            <person name="Eijlander R.T."/>
            <person name="de Jong A."/>
            <person name="Wells-Bennik M."/>
            <person name="Kuipers O.P."/>
        </authorList>
    </citation>
    <scope>NUCLEOTIDE SEQUENCE [LARGE SCALE GENOMIC DNA]</scope>
    <source>
        <strain evidence="2 3">B4167</strain>
    </source>
</reference>
<dbReference type="RefSeq" id="WP_041847347.1">
    <property type="nucleotide sequence ID" value="NZ_JAMAYU010000048.1"/>
</dbReference>
<comment type="caution">
    <text evidence="2">The sequence shown here is derived from an EMBL/GenBank/DDBJ whole genome shotgun (WGS) entry which is preliminary data.</text>
</comment>